<dbReference type="EMBL" id="MTEI01000002">
    <property type="protein sequence ID" value="OQW89069.1"/>
    <property type="molecule type" value="Genomic_DNA"/>
</dbReference>
<dbReference type="Proteomes" id="UP000192505">
    <property type="component" value="Unassembled WGS sequence"/>
</dbReference>
<evidence type="ECO:0000313" key="1">
    <source>
        <dbReference type="EMBL" id="OQW89069.1"/>
    </source>
</evidence>
<evidence type="ECO:0000313" key="2">
    <source>
        <dbReference type="Proteomes" id="UP000192505"/>
    </source>
</evidence>
<reference evidence="1 2" key="1">
    <citation type="submission" date="2017-01" db="EMBL/GenBank/DDBJ databases">
        <title>Novel large sulfur bacteria in the metagenomes of groundwater-fed chemosynthetic microbial mats in the Lake Huron basin.</title>
        <authorList>
            <person name="Sharrar A.M."/>
            <person name="Flood B.E."/>
            <person name="Bailey J.V."/>
            <person name="Jones D.S."/>
            <person name="Biddanda B."/>
            <person name="Ruberg S.A."/>
            <person name="Marcus D.N."/>
            <person name="Dick G.J."/>
        </authorList>
    </citation>
    <scope>NUCLEOTIDE SEQUENCE [LARGE SCALE GENOMIC DNA]</scope>
    <source>
        <strain evidence="1">A7</strain>
    </source>
</reference>
<proteinExistence type="predicted"/>
<dbReference type="AlphaFoldDB" id="A0A1W9KWP0"/>
<accession>A0A1W9KWP0</accession>
<sequence>MQRRQLHRLALGTGAALLGGRSGGWMSPTLIVARGADLIEESAEHILVRLNGNPSMPASGGGLFFGVHQLRKDQLHTFRRR</sequence>
<name>A0A1W9KWP0_9BURK</name>
<organism evidence="1 2">
    <name type="scientific">Rhodoferax ferrireducens</name>
    <dbReference type="NCBI Taxonomy" id="192843"/>
    <lineage>
        <taxon>Bacteria</taxon>
        <taxon>Pseudomonadati</taxon>
        <taxon>Pseudomonadota</taxon>
        <taxon>Betaproteobacteria</taxon>
        <taxon>Burkholderiales</taxon>
        <taxon>Comamonadaceae</taxon>
        <taxon>Rhodoferax</taxon>
    </lineage>
</organism>
<gene>
    <name evidence="1" type="ORF">BWK72_03605</name>
</gene>
<comment type="caution">
    <text evidence="1">The sequence shown here is derived from an EMBL/GenBank/DDBJ whole genome shotgun (WGS) entry which is preliminary data.</text>
</comment>
<protein>
    <submittedName>
        <fullName evidence="1">Uncharacterized protein</fullName>
    </submittedName>
</protein>